<keyword evidence="1" id="KW-0732">Signal</keyword>
<evidence type="ECO:0000256" key="1">
    <source>
        <dbReference type="SAM" id="SignalP"/>
    </source>
</evidence>
<dbReference type="HOGENOM" id="CLU_1575699_0_0_10"/>
<dbReference type="STRING" id="867902.Ornrh_1829"/>
<evidence type="ECO:0008006" key="4">
    <source>
        <dbReference type="Google" id="ProtNLM"/>
    </source>
</evidence>
<proteinExistence type="predicted"/>
<dbReference type="GeneID" id="71569882"/>
<evidence type="ECO:0000313" key="2">
    <source>
        <dbReference type="EMBL" id="AFL97978.1"/>
    </source>
</evidence>
<reference evidence="2 3" key="1">
    <citation type="submission" date="2012-06" db="EMBL/GenBank/DDBJ databases">
        <title>The complete genome of Ornithobacterium rhinotracheale DSM 15997.</title>
        <authorList>
            <consortium name="US DOE Joint Genome Institute (JGI-PGF)"/>
            <person name="Lucas S."/>
            <person name="Copeland A."/>
            <person name="Lapidus A."/>
            <person name="Goodwin L."/>
            <person name="Pitluck S."/>
            <person name="Peters L."/>
            <person name="Mikhailova N."/>
            <person name="Teshima H."/>
            <person name="Kyrpides N."/>
            <person name="Mavromatis K."/>
            <person name="Pagani I."/>
            <person name="Ivanova N."/>
            <person name="Ovchinnikova G."/>
            <person name="Zeytun A."/>
            <person name="Detter J.C."/>
            <person name="Han C."/>
            <person name="Land M."/>
            <person name="Hauser L."/>
            <person name="Markowitz V."/>
            <person name="Cheng J.-F."/>
            <person name="Hugenholtz P."/>
            <person name="Woyke T."/>
            <person name="Wu D."/>
            <person name="Lang E."/>
            <person name="Kopitz M."/>
            <person name="Brambilla E."/>
            <person name="Klenk H.-P."/>
            <person name="Eisen J.A."/>
        </authorList>
    </citation>
    <scope>NUCLEOTIDE SEQUENCE [LARGE SCALE GENOMIC DNA]</scope>
    <source>
        <strain evidence="3">ATCC 51463 / DSM 15997 / CCUG 23171 / LMG 9086</strain>
    </source>
</reference>
<evidence type="ECO:0000313" key="3">
    <source>
        <dbReference type="Proteomes" id="UP000006051"/>
    </source>
</evidence>
<dbReference type="AlphaFoldDB" id="I4A1Z4"/>
<dbReference type="Proteomes" id="UP000006051">
    <property type="component" value="Chromosome"/>
</dbReference>
<protein>
    <recommendedName>
        <fullName evidence="4">SH3 domain-containing protein</fullName>
    </recommendedName>
</protein>
<feature type="chain" id="PRO_5003685561" description="SH3 domain-containing protein" evidence="1">
    <location>
        <begin position="22"/>
        <end position="174"/>
    </location>
</feature>
<dbReference type="EMBL" id="CP003283">
    <property type="protein sequence ID" value="AFL97978.1"/>
    <property type="molecule type" value="Genomic_DNA"/>
</dbReference>
<dbReference type="RefSeq" id="WP_014791500.1">
    <property type="nucleotide sequence ID" value="NC_018016.1"/>
</dbReference>
<accession>I4A1Z4</accession>
<dbReference type="eggNOG" id="ENOG5032U0R">
    <property type="taxonomic scope" value="Bacteria"/>
</dbReference>
<sequence>MKKRNIIITLLFLGVGLNAQVAIEKTTFKSEGSILEFNDQRDSGGVAKGIILPIVAEPDAQSVAGTIVYNDKKVKYKSNDSWVDMTDSNSGEVVIPTEEEKGEGAIISDSAPLNTSVPAVLKLESDNKALLLPQVNDVTVDINNPEAGTIAYDKKSKSLAIFNGEYWFFWNKKQ</sequence>
<keyword evidence="3" id="KW-1185">Reference proteome</keyword>
<organism evidence="2 3">
    <name type="scientific">Ornithobacterium rhinotracheale (strain ATCC 51463 / DSM 15997 / CCUG 23171 / CIP 104009 / LMG 9086)</name>
    <dbReference type="NCBI Taxonomy" id="867902"/>
    <lineage>
        <taxon>Bacteria</taxon>
        <taxon>Pseudomonadati</taxon>
        <taxon>Bacteroidota</taxon>
        <taxon>Flavobacteriia</taxon>
        <taxon>Flavobacteriales</taxon>
        <taxon>Weeksellaceae</taxon>
        <taxon>Ornithobacterium</taxon>
    </lineage>
</organism>
<name>I4A1Z4_ORNRL</name>
<dbReference type="PATRIC" id="fig|867902.3.peg.1775"/>
<dbReference type="GeneID" id="97258434"/>
<dbReference type="KEGG" id="orh:Ornrh_1829"/>
<gene>
    <name evidence="2" type="ordered locus">Ornrh_1829</name>
</gene>
<feature type="signal peptide" evidence="1">
    <location>
        <begin position="1"/>
        <end position="21"/>
    </location>
</feature>